<organism evidence="2">
    <name type="scientific">Psilocybe cubensis</name>
    <name type="common">Psychedelic mushroom</name>
    <name type="synonym">Stropharia cubensis</name>
    <dbReference type="NCBI Taxonomy" id="181762"/>
    <lineage>
        <taxon>Eukaryota</taxon>
        <taxon>Fungi</taxon>
        <taxon>Dikarya</taxon>
        <taxon>Basidiomycota</taxon>
        <taxon>Agaricomycotina</taxon>
        <taxon>Agaricomycetes</taxon>
        <taxon>Agaricomycetidae</taxon>
        <taxon>Agaricales</taxon>
        <taxon>Agaricineae</taxon>
        <taxon>Strophariaceae</taxon>
        <taxon>Psilocybe</taxon>
    </lineage>
</organism>
<proteinExistence type="predicted"/>
<dbReference type="Pfam" id="PF14737">
    <property type="entry name" value="DUF4470"/>
    <property type="match status" value="1"/>
</dbReference>
<dbReference type="OrthoDB" id="2423701at2759"/>
<reference evidence="2" key="1">
    <citation type="submission" date="2021-02" db="EMBL/GenBank/DDBJ databases">
        <title>Psilocybe cubensis genome.</title>
        <authorList>
            <person name="Mckernan K.J."/>
            <person name="Crawford S."/>
            <person name="Trippe A."/>
            <person name="Kane L.T."/>
            <person name="Mclaughlin S."/>
        </authorList>
    </citation>
    <scope>NUCLEOTIDE SEQUENCE [LARGE SCALE GENOMIC DNA]</scope>
    <source>
        <strain evidence="2">MGC-MH-2018</strain>
    </source>
</reference>
<comment type="caution">
    <text evidence="2">The sequence shown here is derived from an EMBL/GenBank/DDBJ whole genome shotgun (WGS) entry which is preliminary data.</text>
</comment>
<dbReference type="AlphaFoldDB" id="A0A8H7XVB7"/>
<dbReference type="EMBL" id="JAFIQS010000007">
    <property type="protein sequence ID" value="KAG5167692.1"/>
    <property type="molecule type" value="Genomic_DNA"/>
</dbReference>
<dbReference type="Gene3D" id="1.25.40.10">
    <property type="entry name" value="Tetratricopeptide repeat domain"/>
    <property type="match status" value="1"/>
</dbReference>
<evidence type="ECO:0000259" key="1">
    <source>
        <dbReference type="Pfam" id="PF14737"/>
    </source>
</evidence>
<dbReference type="InterPro" id="IPR027974">
    <property type="entry name" value="DUF4470"/>
</dbReference>
<protein>
    <recommendedName>
        <fullName evidence="1">DUF4470 domain-containing protein</fullName>
    </recommendedName>
</protein>
<accession>A0A8H7XVB7</accession>
<gene>
    <name evidence="2" type="ORF">JR316_008044</name>
</gene>
<sequence>MAELANEEGSKHYKAGKHFDAKRCYQEATRKGLNEPKYPSNLSAVLYELGQYQESIAAIRESWTRLRAQNPIDGKPSTPIASDPMAMKLATRFAKASTNAVACKVSSLHDVHLSGPDADMDVDIDHFAALKREEGGDAKIKDLNAAWSQWRGLRDSCATHTAEECNRLNASAAMRLRAIPILKLSPDPTMEYFRIGHDAVRSLMNGLNGSSDDPYCLDTAKYAHQRRWTFLFGGSGDGRHVFGTMIHLGDMAKKLRRKNETDRLSVHMTLVDIHPATLARVIVIFALLDKILVARTKNDQTSVDELHSTLLYLYISIIMPDYCCQIIMDTCKSLVEDLKGGTGNLLKCLGLYLNPGSISAVVDILQMWSSPLKKSTALMLQRNPTREKLFHRMRSEVPLDPMKKLLAGNKASKADIYTDPDAELDIYDRVAILLPPKTLLSRHTALDKLVKGFRGAKKTQFRAAQVEVEQTWIPNPTMFDRRTGSPNRGFEDGYPQEPSHPYEILPSLANFTKEIKGTHTPSSNGCCGFVASSGFFDLVADAMLELEGAIKVEIIVGDVITGLPKLLNGDLGVRPNDFPQCYSRMFLSNVPDYTHGVLNTAVHLVPYVETNELVMSNCMVNPGAFTSIGDFCYNYTLLNAQDLPRFLGCAILNPSRFIFDDIALQNLPLPRKLDELASKQELHAWLAHLLLCILCNARPVHAPMRIYLPANLGSYLNVLVHLHRVGFPSHWIGDFLQSVISDTLITDVLPYEGTTPVLSSEARKRMSRPRKVHLKAWQADLQVMLAETRQALPFPVFLPSDYPTLPDVKTFKSKIKPFNLERDFRIYMWRELISNFSKIVSLLFFKPTSHVDADFFEENISSIIEGHKELLNVQVQILLSQESVDFNKGEISWKLGQGWYDKMKHEKWVMTVYRTDLNVHVTEPVEASQWLQIS</sequence>
<name>A0A8H7XVB7_PSICU</name>
<evidence type="ECO:0000313" key="2">
    <source>
        <dbReference type="EMBL" id="KAG5167692.1"/>
    </source>
</evidence>
<feature type="domain" description="DUF4470" evidence="1">
    <location>
        <begin position="225"/>
        <end position="317"/>
    </location>
</feature>
<dbReference type="SUPFAM" id="SSF48452">
    <property type="entry name" value="TPR-like"/>
    <property type="match status" value="1"/>
</dbReference>
<dbReference type="InterPro" id="IPR011990">
    <property type="entry name" value="TPR-like_helical_dom_sf"/>
</dbReference>